<dbReference type="AlphaFoldDB" id="A0A0T9TPS3"/>
<keyword evidence="1" id="KW-1133">Transmembrane helix</keyword>
<name>A0A0T9TPS3_YERAE</name>
<dbReference type="EMBL" id="CQEM01000005">
    <property type="protein sequence ID" value="CNK95074.1"/>
    <property type="molecule type" value="Genomic_DNA"/>
</dbReference>
<evidence type="ECO:0000256" key="1">
    <source>
        <dbReference type="SAM" id="Phobius"/>
    </source>
</evidence>
<reference evidence="3" key="1">
    <citation type="submission" date="2015-03" db="EMBL/GenBank/DDBJ databases">
        <authorList>
            <consortium name="Pathogen Informatics"/>
        </authorList>
    </citation>
    <scope>NUCLEOTIDE SEQUENCE [LARGE SCALE GENOMIC DNA]</scope>
    <source>
        <strain evidence="3">IP27925</strain>
    </source>
</reference>
<organism evidence="2 3">
    <name type="scientific">Yersinia aleksiciae</name>
    <dbReference type="NCBI Taxonomy" id="263819"/>
    <lineage>
        <taxon>Bacteria</taxon>
        <taxon>Pseudomonadati</taxon>
        <taxon>Pseudomonadota</taxon>
        <taxon>Gammaproteobacteria</taxon>
        <taxon>Enterobacterales</taxon>
        <taxon>Yersiniaceae</taxon>
        <taxon>Yersinia</taxon>
    </lineage>
</organism>
<proteinExistence type="predicted"/>
<gene>
    <name evidence="2" type="ORF">ERS008460_01388</name>
</gene>
<dbReference type="Proteomes" id="UP000040088">
    <property type="component" value="Unassembled WGS sequence"/>
</dbReference>
<feature type="transmembrane region" description="Helical" evidence="1">
    <location>
        <begin position="14"/>
        <end position="37"/>
    </location>
</feature>
<evidence type="ECO:0000313" key="3">
    <source>
        <dbReference type="Proteomes" id="UP000040088"/>
    </source>
</evidence>
<keyword evidence="1" id="KW-0812">Transmembrane</keyword>
<evidence type="ECO:0000313" key="2">
    <source>
        <dbReference type="EMBL" id="CNK95074.1"/>
    </source>
</evidence>
<keyword evidence="1" id="KW-0472">Membrane</keyword>
<sequence length="40" mass="4900">MDDHLCMVNAWREYIYVILISLLITYYYIINIITYCVGFF</sequence>
<protein>
    <submittedName>
        <fullName evidence="2">Uncharacterized protein</fullName>
    </submittedName>
</protein>
<accession>A0A0T9TPS3</accession>